<dbReference type="InterPro" id="IPR009057">
    <property type="entry name" value="Homeodomain-like_sf"/>
</dbReference>
<name>A0ABX5VRS1_9PROT</name>
<dbReference type="Gene3D" id="1.10.357.10">
    <property type="entry name" value="Tetracycline Repressor, domain 2"/>
    <property type="match status" value="1"/>
</dbReference>
<sequence>MNVDKKISRTSKKSQEAILLAGEKLLLSGNVNLINAENLSKQSGYSIGNIYHHFKSLDQVFIKIFLKKRLDIFLGLVDEINKFPKYKSCEELCKILVNKSFERANKLKIKVLQYIFKIMLTRSEEPEKINLIIDVLIEPLIECRKRNKTNSFREIEEDEMRLLLRSLQAFIRSPFLENQSIAGTALHKELTLNLCQKLFSIK</sequence>
<dbReference type="SUPFAM" id="SSF46689">
    <property type="entry name" value="Homeodomain-like"/>
    <property type="match status" value="1"/>
</dbReference>
<keyword evidence="5" id="KW-1185">Reference proteome</keyword>
<feature type="domain" description="HTH tetR-type" evidence="3">
    <location>
        <begin position="12"/>
        <end position="72"/>
    </location>
</feature>
<dbReference type="RefSeq" id="WP_139909477.1">
    <property type="nucleotide sequence ID" value="NZ_CP040973.1"/>
</dbReference>
<gene>
    <name evidence="4" type="ORF">FIT74_00190</name>
</gene>
<evidence type="ECO:0000256" key="2">
    <source>
        <dbReference type="PROSITE-ProRule" id="PRU00335"/>
    </source>
</evidence>
<evidence type="ECO:0000259" key="3">
    <source>
        <dbReference type="PROSITE" id="PS50977"/>
    </source>
</evidence>
<proteinExistence type="predicted"/>
<dbReference type="PROSITE" id="PS50977">
    <property type="entry name" value="HTH_TETR_2"/>
    <property type="match status" value="1"/>
</dbReference>
<reference evidence="4 5" key="1">
    <citation type="journal article" date="2019" name="ISME J.">
        <title>Evolution in action: habitat transition from sediment to the pelagial leads to genome streamlining in Methylophilaceae.</title>
        <authorList>
            <person name="Salcher M."/>
            <person name="Schaefle D."/>
            <person name="Kaspar M."/>
            <person name="Neuenschwander S.M."/>
            <person name="Ghai R."/>
        </authorList>
    </citation>
    <scope>NUCLEOTIDE SEQUENCE [LARGE SCALE GENOMIC DNA]</scope>
    <source>
        <strain evidence="4 5">MMS-VI-25</strain>
    </source>
</reference>
<evidence type="ECO:0000313" key="5">
    <source>
        <dbReference type="Proteomes" id="UP000312702"/>
    </source>
</evidence>
<dbReference type="InterPro" id="IPR001647">
    <property type="entry name" value="HTH_TetR"/>
</dbReference>
<evidence type="ECO:0000313" key="4">
    <source>
        <dbReference type="EMBL" id="QDC60637.1"/>
    </source>
</evidence>
<feature type="DNA-binding region" description="H-T-H motif" evidence="2">
    <location>
        <begin position="35"/>
        <end position="54"/>
    </location>
</feature>
<accession>A0ABX5VRS1</accession>
<dbReference type="Proteomes" id="UP000312702">
    <property type="component" value="Chromosome"/>
</dbReference>
<organism evidence="4 5">
    <name type="scientific">Candidatus Methylopumilus universalis</name>
    <dbReference type="NCBI Taxonomy" id="2588536"/>
    <lineage>
        <taxon>Bacteria</taxon>
        <taxon>Pseudomonadati</taxon>
        <taxon>Pseudomonadota</taxon>
        <taxon>Betaproteobacteria</taxon>
        <taxon>Nitrosomonadales</taxon>
        <taxon>Methylophilaceae</taxon>
        <taxon>Candidatus Methylopumilus</taxon>
    </lineage>
</organism>
<keyword evidence="1 2" id="KW-0238">DNA-binding</keyword>
<protein>
    <submittedName>
        <fullName evidence="4">TetR/AcrR family transcriptional regulator</fullName>
    </submittedName>
</protein>
<evidence type="ECO:0000256" key="1">
    <source>
        <dbReference type="ARBA" id="ARBA00023125"/>
    </source>
</evidence>
<dbReference type="EMBL" id="CP040973">
    <property type="protein sequence ID" value="QDC60637.1"/>
    <property type="molecule type" value="Genomic_DNA"/>
</dbReference>